<name>A0A502EJA5_9FLAO</name>
<dbReference type="Gene3D" id="1.10.287.470">
    <property type="entry name" value="Helix hairpin bin"/>
    <property type="match status" value="1"/>
</dbReference>
<evidence type="ECO:0000313" key="8">
    <source>
        <dbReference type="EMBL" id="TPG37795.1"/>
    </source>
</evidence>
<dbReference type="GO" id="GO:0055085">
    <property type="term" value="P:transmembrane transport"/>
    <property type="evidence" value="ECO:0007669"/>
    <property type="project" value="InterPro"/>
</dbReference>
<dbReference type="Gene3D" id="2.40.50.100">
    <property type="match status" value="1"/>
</dbReference>
<comment type="caution">
    <text evidence="8">The sequence shown here is derived from an EMBL/GenBank/DDBJ whole genome shotgun (WGS) entry which is preliminary data.</text>
</comment>
<dbReference type="GO" id="GO:0016020">
    <property type="term" value="C:membrane"/>
    <property type="evidence" value="ECO:0007669"/>
    <property type="project" value="UniProtKB-SubCell"/>
</dbReference>
<organism evidence="8 9">
    <name type="scientific">Flavobacterium pectinovorum</name>
    <dbReference type="NCBI Taxonomy" id="29533"/>
    <lineage>
        <taxon>Bacteria</taxon>
        <taxon>Pseudomonadati</taxon>
        <taxon>Bacteroidota</taxon>
        <taxon>Flavobacteriia</taxon>
        <taxon>Flavobacteriales</taxon>
        <taxon>Flavobacteriaceae</taxon>
        <taxon>Flavobacterium</taxon>
    </lineage>
</organism>
<dbReference type="SUPFAM" id="SSF111369">
    <property type="entry name" value="HlyD-like secretion proteins"/>
    <property type="match status" value="2"/>
</dbReference>
<keyword evidence="5" id="KW-0175">Coiled coil</keyword>
<dbReference type="Proteomes" id="UP000319700">
    <property type="component" value="Unassembled WGS sequence"/>
</dbReference>
<protein>
    <submittedName>
        <fullName evidence="8">HlyD family secretion protein</fullName>
    </submittedName>
</protein>
<evidence type="ECO:0000256" key="4">
    <source>
        <dbReference type="ARBA" id="ARBA00023136"/>
    </source>
</evidence>
<dbReference type="AlphaFoldDB" id="A0A502EJA5"/>
<keyword evidence="2 6" id="KW-0812">Transmembrane</keyword>
<feature type="transmembrane region" description="Helical" evidence="6">
    <location>
        <begin position="12"/>
        <end position="35"/>
    </location>
</feature>
<dbReference type="InterPro" id="IPR058625">
    <property type="entry name" value="MdtA-like_BSH"/>
</dbReference>
<dbReference type="Gene3D" id="2.40.30.170">
    <property type="match status" value="1"/>
</dbReference>
<feature type="domain" description="Multidrug resistance protein MdtA-like barrel-sandwich hybrid" evidence="7">
    <location>
        <begin position="55"/>
        <end position="248"/>
    </location>
</feature>
<gene>
    <name evidence="8" type="ORF">EAH81_17845</name>
</gene>
<dbReference type="PANTHER" id="PTHR30386">
    <property type="entry name" value="MEMBRANE FUSION SUBUNIT OF EMRAB-TOLC MULTIDRUG EFFLUX PUMP"/>
    <property type="match status" value="1"/>
</dbReference>
<dbReference type="EMBL" id="RCZH01000012">
    <property type="protein sequence ID" value="TPG37795.1"/>
    <property type="molecule type" value="Genomic_DNA"/>
</dbReference>
<dbReference type="PANTHER" id="PTHR30386:SF26">
    <property type="entry name" value="TRANSPORT PROTEIN COMB"/>
    <property type="match status" value="1"/>
</dbReference>
<evidence type="ECO:0000259" key="7">
    <source>
        <dbReference type="Pfam" id="PF25917"/>
    </source>
</evidence>
<dbReference type="InterPro" id="IPR050739">
    <property type="entry name" value="MFP"/>
</dbReference>
<dbReference type="Pfam" id="PF25917">
    <property type="entry name" value="BSH_RND"/>
    <property type="match status" value="1"/>
</dbReference>
<evidence type="ECO:0000256" key="2">
    <source>
        <dbReference type="ARBA" id="ARBA00022692"/>
    </source>
</evidence>
<feature type="coiled-coil region" evidence="5">
    <location>
        <begin position="158"/>
        <end position="206"/>
    </location>
</feature>
<sequence length="349" mass="38921">MKNRVNKKSLSNKIVSITALLLAITAIVYFVSYLLRGSNYEETNDAQVESYINPVSARASGYITKVLFEEHQDVKKGDTLVILDNREYTFKVQEAEAVLEDAYAQIQVLEAGINVAQTGILVSKNQIASAKARLWQQKQDNLRYQKLLKDEAVTGQEYEQVKTRYDVAQNDYNATENTLLSSQSRVQELKTRKALLNADIKRKQAILDLAKINLSYTVITSPYNGKTGRKQILEGQQVQLGQPLVSIVNEKEKWITANFKETQVSGFYVGQNVKITVDAISGKTYEGRIEAIAASTGSKFSLLPADNSTGNFVKIIQRIPVKIVFIDNTVIEEVKSGMNVSVAVLNKKS</sequence>
<keyword evidence="4 6" id="KW-0472">Membrane</keyword>
<keyword evidence="9" id="KW-1185">Reference proteome</keyword>
<evidence type="ECO:0000256" key="6">
    <source>
        <dbReference type="SAM" id="Phobius"/>
    </source>
</evidence>
<evidence type="ECO:0000256" key="1">
    <source>
        <dbReference type="ARBA" id="ARBA00004167"/>
    </source>
</evidence>
<comment type="subcellular location">
    <subcellularLocation>
        <location evidence="1">Membrane</location>
        <topology evidence="1">Single-pass membrane protein</topology>
    </subcellularLocation>
</comment>
<reference evidence="8 9" key="1">
    <citation type="journal article" date="2019" name="Environ. Microbiol.">
        <title>Species interactions and distinct microbial communities in high Arctic permafrost affected cryosols are associated with the CH4 and CO2 gas fluxes.</title>
        <authorList>
            <person name="Altshuler I."/>
            <person name="Hamel J."/>
            <person name="Turney S."/>
            <person name="Magnuson E."/>
            <person name="Levesque R."/>
            <person name="Greer C."/>
            <person name="Whyte L.G."/>
        </authorList>
    </citation>
    <scope>NUCLEOTIDE SEQUENCE [LARGE SCALE GENOMIC DNA]</scope>
    <source>
        <strain evidence="8 9">42</strain>
    </source>
</reference>
<evidence type="ECO:0000256" key="5">
    <source>
        <dbReference type="SAM" id="Coils"/>
    </source>
</evidence>
<dbReference type="RefSeq" id="WP_140509512.1">
    <property type="nucleotide sequence ID" value="NZ_RCZH01000012.1"/>
</dbReference>
<evidence type="ECO:0000256" key="3">
    <source>
        <dbReference type="ARBA" id="ARBA00022989"/>
    </source>
</evidence>
<evidence type="ECO:0000313" key="9">
    <source>
        <dbReference type="Proteomes" id="UP000319700"/>
    </source>
</evidence>
<dbReference type="OrthoDB" id="9811754at2"/>
<keyword evidence="3 6" id="KW-1133">Transmembrane helix</keyword>
<accession>A0A502EJA5</accession>
<proteinExistence type="predicted"/>